<dbReference type="AlphaFoldDB" id="A0AA37TL90"/>
<accession>A0AA37TL90</accession>
<protein>
    <submittedName>
        <fullName evidence="1">Uncharacterized protein</fullName>
    </submittedName>
</protein>
<keyword evidence="2" id="KW-1185">Reference proteome</keyword>
<dbReference type="Proteomes" id="UP001157440">
    <property type="component" value="Unassembled WGS sequence"/>
</dbReference>
<evidence type="ECO:0000313" key="2">
    <source>
        <dbReference type="Proteomes" id="UP001157440"/>
    </source>
</evidence>
<evidence type="ECO:0000313" key="1">
    <source>
        <dbReference type="EMBL" id="GLS70023.1"/>
    </source>
</evidence>
<dbReference type="EMBL" id="BSPL01000013">
    <property type="protein sequence ID" value="GLS70023.1"/>
    <property type="molecule type" value="Genomic_DNA"/>
</dbReference>
<gene>
    <name evidence="1" type="ORF">GCM10007890_20360</name>
</gene>
<organism evidence="1 2">
    <name type="scientific">Methylobacterium tardum</name>
    <dbReference type="NCBI Taxonomy" id="374432"/>
    <lineage>
        <taxon>Bacteria</taxon>
        <taxon>Pseudomonadati</taxon>
        <taxon>Pseudomonadota</taxon>
        <taxon>Alphaproteobacteria</taxon>
        <taxon>Hyphomicrobiales</taxon>
        <taxon>Methylobacteriaceae</taxon>
        <taxon>Methylobacterium</taxon>
    </lineage>
</organism>
<name>A0AA37TL90_9HYPH</name>
<dbReference type="RefSeq" id="WP_238197317.1">
    <property type="nucleotide sequence ID" value="NZ_BPQZ01000017.1"/>
</dbReference>
<comment type="caution">
    <text evidence="1">The sequence shown here is derived from an EMBL/GenBank/DDBJ whole genome shotgun (WGS) entry which is preliminary data.</text>
</comment>
<reference evidence="2" key="1">
    <citation type="journal article" date="2019" name="Int. J. Syst. Evol. Microbiol.">
        <title>The Global Catalogue of Microorganisms (GCM) 10K type strain sequencing project: providing services to taxonomists for standard genome sequencing and annotation.</title>
        <authorList>
            <consortium name="The Broad Institute Genomics Platform"/>
            <consortium name="The Broad Institute Genome Sequencing Center for Infectious Disease"/>
            <person name="Wu L."/>
            <person name="Ma J."/>
        </authorList>
    </citation>
    <scope>NUCLEOTIDE SEQUENCE [LARGE SCALE GENOMIC DNA]</scope>
    <source>
        <strain evidence="2">NBRC 103632</strain>
    </source>
</reference>
<proteinExistence type="predicted"/>
<sequence>MAIPAQTLPGCSTSSAGAVADLPTAVFVERWRLITGEPPAILLNSRTAMLALLVESTPVAPLEPPVPTWDGCGRGGDTPR</sequence>